<evidence type="ECO:0000313" key="2">
    <source>
        <dbReference type="EMBL" id="CUU56559.1"/>
    </source>
</evidence>
<gene>
    <name evidence="2" type="ORF">Ga0074812_10887</name>
</gene>
<accession>A0A0S4QN93</accession>
<protein>
    <submittedName>
        <fullName evidence="2">Uncharacterized protein</fullName>
    </submittedName>
</protein>
<dbReference type="Proteomes" id="UP000198802">
    <property type="component" value="Unassembled WGS sequence"/>
</dbReference>
<dbReference type="Gene3D" id="3.90.79.10">
    <property type="entry name" value="Nucleoside Triphosphate Pyrophosphohydrolase"/>
    <property type="match status" value="1"/>
</dbReference>
<keyword evidence="3" id="KW-1185">Reference proteome</keyword>
<proteinExistence type="predicted"/>
<evidence type="ECO:0000256" key="1">
    <source>
        <dbReference type="SAM" id="MobiDB-lite"/>
    </source>
</evidence>
<name>A0A0S4QN93_9ACTN</name>
<feature type="compositionally biased region" description="Low complexity" evidence="1">
    <location>
        <begin position="33"/>
        <end position="59"/>
    </location>
</feature>
<dbReference type="InterPro" id="IPR015797">
    <property type="entry name" value="NUDIX_hydrolase-like_dom_sf"/>
</dbReference>
<dbReference type="EMBL" id="FAOZ01000008">
    <property type="protein sequence ID" value="CUU56559.1"/>
    <property type="molecule type" value="Genomic_DNA"/>
</dbReference>
<sequence>MAPSDTPRGTPRSGAVADPPTHPADPSGPRIHPAAASRAAGPRSGRPGTGPAPTAARPPHSARSVPIAVTAHLLLIDQTGRILLQQAANGRWGLPATELRFDVSPQRHVVAFAGRDLGIEIAERDLLLAHVSAHRTTERDTVRLVFSVGVWNGEPAQSAWRQWASPGRPPERMATWDAQALPVLLTITPYTEIGWASPDWPVLP</sequence>
<evidence type="ECO:0000313" key="3">
    <source>
        <dbReference type="Proteomes" id="UP000198802"/>
    </source>
</evidence>
<reference evidence="3" key="1">
    <citation type="submission" date="2015-11" db="EMBL/GenBank/DDBJ databases">
        <authorList>
            <person name="Varghese N."/>
        </authorList>
    </citation>
    <scope>NUCLEOTIDE SEQUENCE [LARGE SCALE GENOMIC DNA]</scope>
    <source>
        <strain evidence="3">DSM 45899</strain>
    </source>
</reference>
<dbReference type="AlphaFoldDB" id="A0A0S4QN93"/>
<feature type="region of interest" description="Disordered" evidence="1">
    <location>
        <begin position="1"/>
        <end position="62"/>
    </location>
</feature>
<dbReference type="SUPFAM" id="SSF55811">
    <property type="entry name" value="Nudix"/>
    <property type="match status" value="1"/>
</dbReference>
<organism evidence="2 3">
    <name type="scientific">Parafrankia irregularis</name>
    <dbReference type="NCBI Taxonomy" id="795642"/>
    <lineage>
        <taxon>Bacteria</taxon>
        <taxon>Bacillati</taxon>
        <taxon>Actinomycetota</taxon>
        <taxon>Actinomycetes</taxon>
        <taxon>Frankiales</taxon>
        <taxon>Frankiaceae</taxon>
        <taxon>Parafrankia</taxon>
    </lineage>
</organism>